<dbReference type="Pfam" id="PF00037">
    <property type="entry name" value="Fer4"/>
    <property type="match status" value="1"/>
</dbReference>
<dbReference type="Proteomes" id="UP001460202">
    <property type="component" value="Unassembled WGS sequence"/>
</dbReference>
<dbReference type="PROSITE" id="PS00028">
    <property type="entry name" value="ZINC_FINGER_C2H2_1"/>
    <property type="match status" value="1"/>
</dbReference>
<keyword evidence="6" id="KW-1185">Reference proteome</keyword>
<feature type="domain" description="4Fe-4S ferredoxin-type" evidence="4">
    <location>
        <begin position="33"/>
        <end position="62"/>
    </location>
</feature>
<evidence type="ECO:0000313" key="6">
    <source>
        <dbReference type="Proteomes" id="UP001460202"/>
    </source>
</evidence>
<gene>
    <name evidence="5" type="ORF">WMO46_04415</name>
</gene>
<keyword evidence="2" id="KW-0408">Iron</keyword>
<evidence type="ECO:0000256" key="1">
    <source>
        <dbReference type="ARBA" id="ARBA00022723"/>
    </source>
</evidence>
<sequence>MALVIDPLLCPQNHRCPMIPICPAGAISQKGNALPEIDPEKCIECGKCVRHCGRQAVHKAERHG</sequence>
<keyword evidence="3" id="KW-0411">Iron-sulfur</keyword>
<dbReference type="InterPro" id="IPR017900">
    <property type="entry name" value="4Fe4S_Fe_S_CS"/>
</dbReference>
<proteinExistence type="predicted"/>
<evidence type="ECO:0000313" key="5">
    <source>
        <dbReference type="EMBL" id="MEQ2544191.1"/>
    </source>
</evidence>
<dbReference type="InterPro" id="IPR013087">
    <property type="entry name" value="Znf_C2H2_type"/>
</dbReference>
<dbReference type="GeneID" id="78180365"/>
<dbReference type="RefSeq" id="WP_019151303.1">
    <property type="nucleotide sequence ID" value="NZ_JBBMFL010000003.1"/>
</dbReference>
<dbReference type="PROSITE" id="PS00198">
    <property type="entry name" value="4FE4S_FER_1"/>
    <property type="match status" value="1"/>
</dbReference>
<evidence type="ECO:0000256" key="2">
    <source>
        <dbReference type="ARBA" id="ARBA00023004"/>
    </source>
</evidence>
<reference evidence="5 6" key="1">
    <citation type="submission" date="2024-03" db="EMBL/GenBank/DDBJ databases">
        <title>Human intestinal bacterial collection.</title>
        <authorList>
            <person name="Pauvert C."/>
            <person name="Hitch T.C.A."/>
            <person name="Clavel T."/>
        </authorList>
    </citation>
    <scope>NUCLEOTIDE SEQUENCE [LARGE SCALE GENOMIC DNA]</scope>
    <source>
        <strain evidence="5 6">CLA-KB-H122</strain>
    </source>
</reference>
<evidence type="ECO:0000259" key="4">
    <source>
        <dbReference type="PROSITE" id="PS51379"/>
    </source>
</evidence>
<accession>A0ABV1GUW5</accession>
<organism evidence="5 6">
    <name type="scientific">Alistipes intestinihominis</name>
    <dbReference type="NCBI Taxonomy" id="3133172"/>
    <lineage>
        <taxon>Bacteria</taxon>
        <taxon>Pseudomonadati</taxon>
        <taxon>Bacteroidota</taxon>
        <taxon>Bacteroidia</taxon>
        <taxon>Bacteroidales</taxon>
        <taxon>Rikenellaceae</taxon>
        <taxon>Alistipes</taxon>
    </lineage>
</organism>
<dbReference type="Gene3D" id="3.30.70.20">
    <property type="match status" value="1"/>
</dbReference>
<dbReference type="InterPro" id="IPR017896">
    <property type="entry name" value="4Fe4S_Fe-S-bd"/>
</dbReference>
<name>A0ABV1GUW5_9BACT</name>
<dbReference type="EMBL" id="JBBMFL010000003">
    <property type="protein sequence ID" value="MEQ2544191.1"/>
    <property type="molecule type" value="Genomic_DNA"/>
</dbReference>
<dbReference type="SUPFAM" id="SSF54862">
    <property type="entry name" value="4Fe-4S ferredoxins"/>
    <property type="match status" value="1"/>
</dbReference>
<protein>
    <submittedName>
        <fullName evidence="5">4Fe-4S binding protein</fullName>
    </submittedName>
</protein>
<keyword evidence="1" id="KW-0479">Metal-binding</keyword>
<evidence type="ECO:0000256" key="3">
    <source>
        <dbReference type="ARBA" id="ARBA00023014"/>
    </source>
</evidence>
<dbReference type="PROSITE" id="PS51379">
    <property type="entry name" value="4FE4S_FER_2"/>
    <property type="match status" value="1"/>
</dbReference>
<comment type="caution">
    <text evidence="5">The sequence shown here is derived from an EMBL/GenBank/DDBJ whole genome shotgun (WGS) entry which is preliminary data.</text>
</comment>